<name>A0A1R2B9M1_9CILI</name>
<dbReference type="Proteomes" id="UP000187209">
    <property type="component" value="Unassembled WGS sequence"/>
</dbReference>
<feature type="chain" id="PRO_5018785808" description="Peptidase C1A papain C-terminal domain-containing protein" evidence="4">
    <location>
        <begin position="27"/>
        <end position="597"/>
    </location>
</feature>
<dbReference type="PROSITE" id="PS00639">
    <property type="entry name" value="THIOL_PROTEASE_HIS"/>
    <property type="match status" value="2"/>
</dbReference>
<evidence type="ECO:0000256" key="2">
    <source>
        <dbReference type="ARBA" id="ARBA00023145"/>
    </source>
</evidence>
<evidence type="ECO:0000256" key="4">
    <source>
        <dbReference type="SAM" id="SignalP"/>
    </source>
</evidence>
<dbReference type="FunFam" id="3.90.70.10:FF:000117">
    <property type="entry name" value="Probable papain cysteine protease"/>
    <property type="match status" value="1"/>
</dbReference>
<dbReference type="EMBL" id="MPUH01000826">
    <property type="protein sequence ID" value="OMJ73385.1"/>
    <property type="molecule type" value="Genomic_DNA"/>
</dbReference>
<feature type="domain" description="Peptidase C1A papain C-terminal" evidence="5">
    <location>
        <begin position="356"/>
        <end position="592"/>
    </location>
</feature>
<dbReference type="PANTHER" id="PTHR12411">
    <property type="entry name" value="CYSTEINE PROTEASE FAMILY C1-RELATED"/>
    <property type="match status" value="1"/>
</dbReference>
<dbReference type="GO" id="GO:0006508">
    <property type="term" value="P:proteolysis"/>
    <property type="evidence" value="ECO:0007669"/>
    <property type="project" value="InterPro"/>
</dbReference>
<dbReference type="SUPFAM" id="SSF54001">
    <property type="entry name" value="Cysteine proteinases"/>
    <property type="match status" value="2"/>
</dbReference>
<dbReference type="PROSITE" id="PS00640">
    <property type="entry name" value="THIOL_PROTEASE_ASN"/>
    <property type="match status" value="1"/>
</dbReference>
<keyword evidence="4" id="KW-0732">Signal</keyword>
<feature type="signal peptide" evidence="4">
    <location>
        <begin position="1"/>
        <end position="26"/>
    </location>
</feature>
<evidence type="ECO:0000259" key="5">
    <source>
        <dbReference type="SMART" id="SM00645"/>
    </source>
</evidence>
<dbReference type="InterPro" id="IPR025660">
    <property type="entry name" value="Pept_his_AS"/>
</dbReference>
<protein>
    <recommendedName>
        <fullName evidence="5">Peptidase C1A papain C-terminal domain-containing protein</fullName>
    </recommendedName>
</protein>
<dbReference type="PRINTS" id="PR00705">
    <property type="entry name" value="PAPAIN"/>
</dbReference>
<evidence type="ECO:0000256" key="3">
    <source>
        <dbReference type="ARBA" id="ARBA00023157"/>
    </source>
</evidence>
<dbReference type="InterPro" id="IPR000668">
    <property type="entry name" value="Peptidase_C1A_C"/>
</dbReference>
<dbReference type="GO" id="GO:0008234">
    <property type="term" value="F:cysteine-type peptidase activity"/>
    <property type="evidence" value="ECO:0007669"/>
    <property type="project" value="InterPro"/>
</dbReference>
<dbReference type="InterPro" id="IPR025661">
    <property type="entry name" value="Pept_asp_AS"/>
</dbReference>
<reference evidence="6 7" key="1">
    <citation type="submission" date="2016-11" db="EMBL/GenBank/DDBJ databases">
        <title>The macronuclear genome of Stentor coeruleus: a giant cell with tiny introns.</title>
        <authorList>
            <person name="Slabodnick M."/>
            <person name="Ruby J.G."/>
            <person name="Reiff S.B."/>
            <person name="Swart E.C."/>
            <person name="Gosai S."/>
            <person name="Prabakaran S."/>
            <person name="Witkowska E."/>
            <person name="Larue G.E."/>
            <person name="Fisher S."/>
            <person name="Freeman R.M."/>
            <person name="Gunawardena J."/>
            <person name="Chu W."/>
            <person name="Stover N.A."/>
            <person name="Gregory B.D."/>
            <person name="Nowacki M."/>
            <person name="Derisi J."/>
            <person name="Roy S.W."/>
            <person name="Marshall W.F."/>
            <person name="Sood P."/>
        </authorList>
    </citation>
    <scope>NUCLEOTIDE SEQUENCE [LARGE SCALE GENOMIC DNA]</scope>
    <source>
        <strain evidence="6">WM001</strain>
    </source>
</reference>
<feature type="domain" description="Peptidase C1A papain C-terminal" evidence="5">
    <location>
        <begin position="40"/>
        <end position="275"/>
    </location>
</feature>
<comment type="similarity">
    <text evidence="1">Belongs to the peptidase C1 family.</text>
</comment>
<sequence length="597" mass="65924">MVSRLSFLLVCVLVSSSFVQKPGVSSKPTSVKTLKSADELPSSLDWSNNNGVSYLTIPRNTHVPQFCEGVWAFVATTTISDRFKVLFNASFPDIILAPQVLLSCDYASNGCTSGDFLTAYQYIYTNAITDETCEVYQGKGYTDGLNCTNFFPCYTCSPDGTCAVPPTYPMYNITGYEMISGVTQMLNALQNGPISCGMQATQVFFNYTNGIIMNTSTGNVTLNHAVEIIGYGTQNGVNYWKARNFWGTYWGNGGYFMIQQGTNAYGIEQYCAYGDPNPNIIIVNSTSDIKPEPHHHHPHHKKEIEKIDSTVKKILAGSERQPEYPMKYGRVPKVFFENGERIIGKRSWETIDIQAVPAAWDWRNVNNTNFLTFTRNQHVPVYCGSCWAHGTTSSLADRINILHGGSFPVLSLSPQVIINCHAGGTCNGGNPGGVYEFAHSHGIPDDTCQQYIAKNPSHYSCSAIQVCETCTGPVGSQTCTAVSNPKLWYASQYGKVSGAANMKAEIYKNGPIGCGIEATEQLENYTGGIFSQFIPYPRINHEVAVVGWGSENGEDYWIVRNSWGTFWGERGFFRLKMNSDNLGITLDCDWGIPDLNR</sequence>
<dbReference type="SMART" id="SM00645">
    <property type="entry name" value="Pept_C1"/>
    <property type="match status" value="2"/>
</dbReference>
<keyword evidence="3" id="KW-1015">Disulfide bond</keyword>
<proteinExistence type="inferred from homology"/>
<keyword evidence="7" id="KW-1185">Reference proteome</keyword>
<dbReference type="Pfam" id="PF00112">
    <property type="entry name" value="Peptidase_C1"/>
    <property type="match status" value="2"/>
</dbReference>
<evidence type="ECO:0000313" key="7">
    <source>
        <dbReference type="Proteomes" id="UP000187209"/>
    </source>
</evidence>
<accession>A0A1R2B9M1</accession>
<dbReference type="OrthoDB" id="190265at2759"/>
<comment type="caution">
    <text evidence="6">The sequence shown here is derived from an EMBL/GenBank/DDBJ whole genome shotgun (WGS) entry which is preliminary data.</text>
</comment>
<evidence type="ECO:0000313" key="6">
    <source>
        <dbReference type="EMBL" id="OMJ73385.1"/>
    </source>
</evidence>
<organism evidence="6 7">
    <name type="scientific">Stentor coeruleus</name>
    <dbReference type="NCBI Taxonomy" id="5963"/>
    <lineage>
        <taxon>Eukaryota</taxon>
        <taxon>Sar</taxon>
        <taxon>Alveolata</taxon>
        <taxon>Ciliophora</taxon>
        <taxon>Postciliodesmatophora</taxon>
        <taxon>Heterotrichea</taxon>
        <taxon>Heterotrichida</taxon>
        <taxon>Stentoridae</taxon>
        <taxon>Stentor</taxon>
    </lineage>
</organism>
<dbReference type="InterPro" id="IPR013128">
    <property type="entry name" value="Peptidase_C1A"/>
</dbReference>
<gene>
    <name evidence="6" type="ORF">SteCoe_27940</name>
</gene>
<dbReference type="Gene3D" id="3.90.70.10">
    <property type="entry name" value="Cysteine proteinases"/>
    <property type="match status" value="2"/>
</dbReference>
<keyword evidence="2" id="KW-0865">Zymogen</keyword>
<evidence type="ECO:0000256" key="1">
    <source>
        <dbReference type="ARBA" id="ARBA00008455"/>
    </source>
</evidence>
<dbReference type="AlphaFoldDB" id="A0A1R2B9M1"/>
<dbReference type="InterPro" id="IPR038765">
    <property type="entry name" value="Papain-like_cys_pep_sf"/>
</dbReference>